<dbReference type="SMART" id="SM00387">
    <property type="entry name" value="HATPase_c"/>
    <property type="match status" value="1"/>
</dbReference>
<dbReference type="AlphaFoldDB" id="A0A2K8YW59"/>
<keyword evidence="12" id="KW-0472">Membrane</keyword>
<dbReference type="InterPro" id="IPR036890">
    <property type="entry name" value="HATPase_C_sf"/>
</dbReference>
<dbReference type="NCBIfam" id="TIGR00229">
    <property type="entry name" value="sensory_box"/>
    <property type="match status" value="3"/>
</dbReference>
<dbReference type="PRINTS" id="PR00344">
    <property type="entry name" value="BCTRLSENSOR"/>
</dbReference>
<keyword evidence="4" id="KW-0597">Phosphoprotein</keyword>
<comment type="catalytic activity">
    <reaction evidence="1">
        <text>ATP + protein L-histidine = ADP + protein N-phospho-L-histidine.</text>
        <dbReference type="EC" id="2.7.13.3"/>
    </reaction>
</comment>
<reference evidence="16 17" key="1">
    <citation type="submission" date="2017-11" db="EMBL/GenBank/DDBJ databases">
        <title>Taxonomic description and genome sequences of Spirosoma HA7 sp. nov., isolated from pollen microhabitat of Corylus avellana.</title>
        <authorList>
            <person name="Ambika Manirajan B."/>
            <person name="Suarez C."/>
            <person name="Ratering S."/>
            <person name="Geissler-Plaum R."/>
            <person name="Cardinale M."/>
            <person name="Sylvia S."/>
        </authorList>
    </citation>
    <scope>NUCLEOTIDE SEQUENCE [LARGE SCALE GENOMIC DNA]</scope>
    <source>
        <strain evidence="16 17">HA7</strain>
    </source>
</reference>
<gene>
    <name evidence="16" type="ORF">CWM47_08115</name>
</gene>
<feature type="domain" description="PAS" evidence="14">
    <location>
        <begin position="176"/>
        <end position="250"/>
    </location>
</feature>
<dbReference type="SUPFAM" id="SSF55874">
    <property type="entry name" value="ATPase domain of HSP90 chaperone/DNA topoisomerase II/histidine kinase"/>
    <property type="match status" value="1"/>
</dbReference>
<dbReference type="GO" id="GO:0030295">
    <property type="term" value="F:protein kinase activator activity"/>
    <property type="evidence" value="ECO:0007669"/>
    <property type="project" value="TreeGrafter"/>
</dbReference>
<proteinExistence type="predicted"/>
<evidence type="ECO:0000256" key="4">
    <source>
        <dbReference type="ARBA" id="ARBA00022553"/>
    </source>
</evidence>
<evidence type="ECO:0000259" key="15">
    <source>
        <dbReference type="PROSITE" id="PS50113"/>
    </source>
</evidence>
<dbReference type="InterPro" id="IPR003661">
    <property type="entry name" value="HisK_dim/P_dom"/>
</dbReference>
<dbReference type="Pfam" id="PF02518">
    <property type="entry name" value="HATPase_c"/>
    <property type="match status" value="1"/>
</dbReference>
<dbReference type="InterPro" id="IPR004358">
    <property type="entry name" value="Sig_transdc_His_kin-like_C"/>
</dbReference>
<dbReference type="RefSeq" id="WP_100987509.1">
    <property type="nucleotide sequence ID" value="NZ_CP025096.1"/>
</dbReference>
<dbReference type="PROSITE" id="PS50113">
    <property type="entry name" value="PAC"/>
    <property type="match status" value="2"/>
</dbReference>
<dbReference type="PROSITE" id="PS50109">
    <property type="entry name" value="HIS_KIN"/>
    <property type="match status" value="1"/>
</dbReference>
<dbReference type="Gene3D" id="1.10.287.130">
    <property type="match status" value="1"/>
</dbReference>
<dbReference type="FunFam" id="3.30.450.20:FF:000155">
    <property type="entry name" value="Sensor histidine kinase TodS"/>
    <property type="match status" value="1"/>
</dbReference>
<dbReference type="Pfam" id="PF13426">
    <property type="entry name" value="PAS_9"/>
    <property type="match status" value="1"/>
</dbReference>
<dbReference type="InterPro" id="IPR013767">
    <property type="entry name" value="PAS_fold"/>
</dbReference>
<keyword evidence="6" id="KW-0812">Transmembrane</keyword>
<evidence type="ECO:0000256" key="7">
    <source>
        <dbReference type="ARBA" id="ARBA00022741"/>
    </source>
</evidence>
<evidence type="ECO:0000256" key="5">
    <source>
        <dbReference type="ARBA" id="ARBA00022679"/>
    </source>
</evidence>
<evidence type="ECO:0000256" key="3">
    <source>
        <dbReference type="ARBA" id="ARBA00012438"/>
    </source>
</evidence>
<keyword evidence="11" id="KW-0902">Two-component regulatory system</keyword>
<dbReference type="InterPro" id="IPR013655">
    <property type="entry name" value="PAS_fold_3"/>
</dbReference>
<dbReference type="InterPro" id="IPR050351">
    <property type="entry name" value="BphY/WalK/GraS-like"/>
</dbReference>
<dbReference type="Pfam" id="PF00512">
    <property type="entry name" value="HisKA"/>
    <property type="match status" value="1"/>
</dbReference>
<dbReference type="Proteomes" id="UP000232883">
    <property type="component" value="Chromosome"/>
</dbReference>
<dbReference type="KEGG" id="spir:CWM47_08115"/>
<dbReference type="Pfam" id="PF00989">
    <property type="entry name" value="PAS"/>
    <property type="match status" value="1"/>
</dbReference>
<dbReference type="OrthoDB" id="9808408at2"/>
<dbReference type="Pfam" id="PF08447">
    <property type="entry name" value="PAS_3"/>
    <property type="match status" value="1"/>
</dbReference>
<evidence type="ECO:0000256" key="9">
    <source>
        <dbReference type="ARBA" id="ARBA00022840"/>
    </source>
</evidence>
<feature type="domain" description="PAS" evidence="14">
    <location>
        <begin position="46"/>
        <end position="84"/>
    </location>
</feature>
<organism evidence="16 17">
    <name type="scientific">Spirosoma pollinicola</name>
    <dbReference type="NCBI Taxonomy" id="2057025"/>
    <lineage>
        <taxon>Bacteria</taxon>
        <taxon>Pseudomonadati</taxon>
        <taxon>Bacteroidota</taxon>
        <taxon>Cytophagia</taxon>
        <taxon>Cytophagales</taxon>
        <taxon>Cytophagaceae</taxon>
        <taxon>Spirosoma</taxon>
    </lineage>
</organism>
<dbReference type="Gene3D" id="3.30.565.10">
    <property type="entry name" value="Histidine kinase-like ATPase, C-terminal domain"/>
    <property type="match status" value="1"/>
</dbReference>
<protein>
    <recommendedName>
        <fullName evidence="3">histidine kinase</fullName>
        <ecNumber evidence="3">2.7.13.3</ecNumber>
    </recommendedName>
</protein>
<keyword evidence="17" id="KW-1185">Reference proteome</keyword>
<dbReference type="SUPFAM" id="SSF47384">
    <property type="entry name" value="Homodimeric domain of signal transducing histidine kinase"/>
    <property type="match status" value="1"/>
</dbReference>
<dbReference type="SMART" id="SM00086">
    <property type="entry name" value="PAC"/>
    <property type="match status" value="3"/>
</dbReference>
<dbReference type="GO" id="GO:0000156">
    <property type="term" value="F:phosphorelay response regulator activity"/>
    <property type="evidence" value="ECO:0007669"/>
    <property type="project" value="TreeGrafter"/>
</dbReference>
<dbReference type="CDD" id="cd00130">
    <property type="entry name" value="PAS"/>
    <property type="match status" value="3"/>
</dbReference>
<evidence type="ECO:0000259" key="13">
    <source>
        <dbReference type="PROSITE" id="PS50109"/>
    </source>
</evidence>
<keyword evidence="7" id="KW-0547">Nucleotide-binding</keyword>
<evidence type="ECO:0000256" key="2">
    <source>
        <dbReference type="ARBA" id="ARBA00004141"/>
    </source>
</evidence>
<keyword evidence="10" id="KW-1133">Transmembrane helix</keyword>
<feature type="domain" description="PAC" evidence="15">
    <location>
        <begin position="252"/>
        <end position="304"/>
    </location>
</feature>
<evidence type="ECO:0000256" key="1">
    <source>
        <dbReference type="ARBA" id="ARBA00000085"/>
    </source>
</evidence>
<feature type="domain" description="PAC" evidence="15">
    <location>
        <begin position="380"/>
        <end position="432"/>
    </location>
</feature>
<dbReference type="InterPro" id="IPR000700">
    <property type="entry name" value="PAS-assoc_C"/>
</dbReference>
<dbReference type="CDD" id="cd00082">
    <property type="entry name" value="HisKA"/>
    <property type="match status" value="1"/>
</dbReference>
<dbReference type="InterPro" id="IPR035965">
    <property type="entry name" value="PAS-like_dom_sf"/>
</dbReference>
<dbReference type="Gene3D" id="3.30.450.20">
    <property type="entry name" value="PAS domain"/>
    <property type="match status" value="3"/>
</dbReference>
<dbReference type="GO" id="GO:0000155">
    <property type="term" value="F:phosphorelay sensor kinase activity"/>
    <property type="evidence" value="ECO:0007669"/>
    <property type="project" value="InterPro"/>
</dbReference>
<dbReference type="InterPro" id="IPR005467">
    <property type="entry name" value="His_kinase_dom"/>
</dbReference>
<comment type="subcellular location">
    <subcellularLocation>
        <location evidence="2">Membrane</location>
        <topology evidence="2">Multi-pass membrane protein</topology>
    </subcellularLocation>
</comment>
<dbReference type="SUPFAM" id="SSF55785">
    <property type="entry name" value="PYP-like sensor domain (PAS domain)"/>
    <property type="match status" value="3"/>
</dbReference>
<evidence type="ECO:0000256" key="12">
    <source>
        <dbReference type="ARBA" id="ARBA00023136"/>
    </source>
</evidence>
<dbReference type="InterPro" id="IPR001610">
    <property type="entry name" value="PAC"/>
</dbReference>
<evidence type="ECO:0000256" key="10">
    <source>
        <dbReference type="ARBA" id="ARBA00022989"/>
    </source>
</evidence>
<feature type="domain" description="PAS" evidence="14">
    <location>
        <begin position="305"/>
        <end position="364"/>
    </location>
</feature>
<dbReference type="PANTHER" id="PTHR42878:SF7">
    <property type="entry name" value="SENSOR HISTIDINE KINASE GLRK"/>
    <property type="match status" value="1"/>
</dbReference>
<dbReference type="GO" id="GO:0005524">
    <property type="term" value="F:ATP binding"/>
    <property type="evidence" value="ECO:0007669"/>
    <property type="project" value="UniProtKB-KW"/>
</dbReference>
<keyword evidence="8" id="KW-0418">Kinase</keyword>
<feature type="domain" description="Histidine kinase" evidence="13">
    <location>
        <begin position="450"/>
        <end position="667"/>
    </location>
</feature>
<keyword evidence="9" id="KW-0067">ATP-binding</keyword>
<dbReference type="PROSITE" id="PS50112">
    <property type="entry name" value="PAS"/>
    <property type="match status" value="3"/>
</dbReference>
<evidence type="ECO:0000259" key="14">
    <source>
        <dbReference type="PROSITE" id="PS50112"/>
    </source>
</evidence>
<dbReference type="InterPro" id="IPR036097">
    <property type="entry name" value="HisK_dim/P_sf"/>
</dbReference>
<sequence length="668" mass="76443">MNYLEQSSPSTKQLPGQTNAVDQTDLLKENYDLRTFFNLDNELHCITDRNGNILRINRAWEILLGYSQADLLNLNYLVLVHSNDMIAALTGTPYLSPHQPAQIKRFRLRKKNGEYMSIEWHISFVDDHVYASGRELTGKRQYEQEELSTNGEPVDKVAIWDASIERKQAEEALRQSEQRFRAIFDLTYQFIGLMRPDGILLEVNETALQAAGQTLGDVIGKPFWENFWWQISEEERQKLKRAIQQAANGELVRYEVEIQDANHEVLALDMSIKPILNEQAKVVLLISEGRDITKKKRAENALRESEQRFREIAENVNDALWIHSAQPFQLLYINPAFERGVGYTAQQLRETPELLLEAVTGEDRTRFMADFVRYGNGEVLTGQYRLLGANRMNRWFTIRTFIMKDCQGRPLRYIGVASDITSQKEKELVLQQSLARERELNRLKSQFVAIASHEFRTPLATIQSSVDLISLYLDKPELVDKLSIYRHISVIENEIVAFSKLLTDVLTVGKMDEGKITFTPRLVDFVDLSQTIISTHFSQYRDIRAVQLSIEGAPYHAFIDDKLIKHVLINLLTNAFKFSTSGPELRILFTEKQLIFSVTDFGIGIPKEDMPFLFEPFFRAGNAETVQGTGLGLAISRQFVVLHGGHFTVCSEQHQGATFTVTIPITNT</sequence>
<dbReference type="EMBL" id="CP025096">
    <property type="protein sequence ID" value="AUD01788.1"/>
    <property type="molecule type" value="Genomic_DNA"/>
</dbReference>
<dbReference type="InterPro" id="IPR000014">
    <property type="entry name" value="PAS"/>
</dbReference>
<name>A0A2K8YW59_9BACT</name>
<evidence type="ECO:0000313" key="17">
    <source>
        <dbReference type="Proteomes" id="UP000232883"/>
    </source>
</evidence>
<accession>A0A2K8YW59</accession>
<evidence type="ECO:0000256" key="11">
    <source>
        <dbReference type="ARBA" id="ARBA00023012"/>
    </source>
</evidence>
<dbReference type="GO" id="GO:0007234">
    <property type="term" value="P:osmosensory signaling via phosphorelay pathway"/>
    <property type="evidence" value="ECO:0007669"/>
    <property type="project" value="TreeGrafter"/>
</dbReference>
<evidence type="ECO:0000313" key="16">
    <source>
        <dbReference type="EMBL" id="AUD01788.1"/>
    </source>
</evidence>
<dbReference type="SMART" id="SM00388">
    <property type="entry name" value="HisKA"/>
    <property type="match status" value="1"/>
</dbReference>
<keyword evidence="5" id="KW-0808">Transferase</keyword>
<dbReference type="SMART" id="SM00091">
    <property type="entry name" value="PAS"/>
    <property type="match status" value="3"/>
</dbReference>
<dbReference type="InterPro" id="IPR003594">
    <property type="entry name" value="HATPase_dom"/>
</dbReference>
<dbReference type="GO" id="GO:0016020">
    <property type="term" value="C:membrane"/>
    <property type="evidence" value="ECO:0007669"/>
    <property type="project" value="UniProtKB-SubCell"/>
</dbReference>
<dbReference type="GO" id="GO:0006355">
    <property type="term" value="P:regulation of DNA-templated transcription"/>
    <property type="evidence" value="ECO:0007669"/>
    <property type="project" value="InterPro"/>
</dbReference>
<dbReference type="EC" id="2.7.13.3" evidence="3"/>
<dbReference type="PANTHER" id="PTHR42878">
    <property type="entry name" value="TWO-COMPONENT HISTIDINE KINASE"/>
    <property type="match status" value="1"/>
</dbReference>
<evidence type="ECO:0000256" key="8">
    <source>
        <dbReference type="ARBA" id="ARBA00022777"/>
    </source>
</evidence>
<evidence type="ECO:0000256" key="6">
    <source>
        <dbReference type="ARBA" id="ARBA00022692"/>
    </source>
</evidence>